<keyword evidence="3 5" id="KW-0472">Membrane</keyword>
<dbReference type="Gene3D" id="3.30.1330.60">
    <property type="entry name" value="OmpA-like domain"/>
    <property type="match status" value="1"/>
</dbReference>
<dbReference type="PROSITE" id="PS51123">
    <property type="entry name" value="OMPA_2"/>
    <property type="match status" value="1"/>
</dbReference>
<proteinExistence type="predicted"/>
<dbReference type="InterPro" id="IPR037873">
    <property type="entry name" value="BamE-like"/>
</dbReference>
<evidence type="ECO:0000256" key="1">
    <source>
        <dbReference type="ARBA" id="ARBA00004442"/>
    </source>
</evidence>
<gene>
    <name evidence="8" type="ORF">EDC44_1341</name>
</gene>
<evidence type="ECO:0000256" key="4">
    <source>
        <dbReference type="ARBA" id="ARBA00023237"/>
    </source>
</evidence>
<dbReference type="AlphaFoldDB" id="A0A4R2SSA4"/>
<dbReference type="GO" id="GO:0009279">
    <property type="term" value="C:cell outer membrane"/>
    <property type="evidence" value="ECO:0007669"/>
    <property type="project" value="UniProtKB-SubCell"/>
</dbReference>
<sequence length="284" mass="31718">MKKTQFFKLGFSVLAVSLLAACATKSNVKSDGTTDEPVFPAPYSLTFNNDRGTFPTTDELAQVKAGLTKDELYKLLGRPHYDEGLFGVREWDYLFHFHTPGVPLDPDNKAGVPDVTTCQFKVIYDKDKFARSFFWKPVFPKDAICPPGHKSAPNTQRYTIDADALFAFDKSGSTDINAEGKARLDEFASKVLKFDRLNSIRIEGHTDRLGSAAYNQKLSEKRAETVRRYLITKGVPAGVMSIVGYGKTRQIKECANSLPRNELIKCLHPNRRVEIEVDGSGKLN</sequence>
<evidence type="ECO:0000256" key="2">
    <source>
        <dbReference type="ARBA" id="ARBA00022729"/>
    </source>
</evidence>
<comment type="caution">
    <text evidence="8">The sequence shown here is derived from an EMBL/GenBank/DDBJ whole genome shotgun (WGS) entry which is preliminary data.</text>
</comment>
<accession>A0A4R2SSA4</accession>
<dbReference type="InterPro" id="IPR036737">
    <property type="entry name" value="OmpA-like_sf"/>
</dbReference>
<feature type="domain" description="OmpA-like" evidence="7">
    <location>
        <begin position="153"/>
        <end position="281"/>
    </location>
</feature>
<dbReference type="SUPFAM" id="SSF103088">
    <property type="entry name" value="OmpA-like"/>
    <property type="match status" value="1"/>
</dbReference>
<dbReference type="Pfam" id="PF00691">
    <property type="entry name" value="OmpA"/>
    <property type="match status" value="1"/>
</dbReference>
<dbReference type="InterPro" id="IPR007450">
    <property type="entry name" value="BamE_dom"/>
</dbReference>
<evidence type="ECO:0000313" key="8">
    <source>
        <dbReference type="EMBL" id="TCP91226.1"/>
    </source>
</evidence>
<evidence type="ECO:0000256" key="5">
    <source>
        <dbReference type="PROSITE-ProRule" id="PRU00473"/>
    </source>
</evidence>
<dbReference type="PRINTS" id="PR01021">
    <property type="entry name" value="OMPADOMAIN"/>
</dbReference>
<dbReference type="CDD" id="cd07185">
    <property type="entry name" value="OmpA_C-like"/>
    <property type="match status" value="1"/>
</dbReference>
<dbReference type="InterPro" id="IPR006665">
    <property type="entry name" value="OmpA-like"/>
</dbReference>
<evidence type="ECO:0000313" key="9">
    <source>
        <dbReference type="Proteomes" id="UP000295763"/>
    </source>
</evidence>
<comment type="subcellular location">
    <subcellularLocation>
        <location evidence="1">Cell outer membrane</location>
    </subcellularLocation>
</comment>
<evidence type="ECO:0000259" key="7">
    <source>
        <dbReference type="PROSITE" id="PS51123"/>
    </source>
</evidence>
<organism evidence="8 9">
    <name type="scientific">Cricetibacter osteomyelitidis</name>
    <dbReference type="NCBI Taxonomy" id="1521931"/>
    <lineage>
        <taxon>Bacteria</taxon>
        <taxon>Pseudomonadati</taxon>
        <taxon>Pseudomonadota</taxon>
        <taxon>Gammaproteobacteria</taxon>
        <taxon>Pasteurellales</taxon>
        <taxon>Pasteurellaceae</taxon>
        <taxon>Cricetibacter</taxon>
    </lineage>
</organism>
<dbReference type="InterPro" id="IPR006690">
    <property type="entry name" value="OMPA-like_CS"/>
</dbReference>
<dbReference type="InterPro" id="IPR006664">
    <property type="entry name" value="OMP_bac"/>
</dbReference>
<dbReference type="Proteomes" id="UP000295763">
    <property type="component" value="Unassembled WGS sequence"/>
</dbReference>
<reference evidence="8 9" key="1">
    <citation type="submission" date="2019-03" db="EMBL/GenBank/DDBJ databases">
        <title>Genomic Encyclopedia of Type Strains, Phase IV (KMG-IV): sequencing the most valuable type-strain genomes for metagenomic binning, comparative biology and taxonomic classification.</title>
        <authorList>
            <person name="Goeker M."/>
        </authorList>
    </citation>
    <scope>NUCLEOTIDE SEQUENCE [LARGE SCALE GENOMIC DNA]</scope>
    <source>
        <strain evidence="8 9">DSM 28404</strain>
    </source>
</reference>
<keyword evidence="4" id="KW-0998">Cell outer membrane</keyword>
<dbReference type="OrthoDB" id="1149075at2"/>
<dbReference type="PANTHER" id="PTHR30329">
    <property type="entry name" value="STATOR ELEMENT OF FLAGELLAR MOTOR COMPLEX"/>
    <property type="match status" value="1"/>
</dbReference>
<dbReference type="Gene3D" id="3.30.1450.10">
    <property type="match status" value="1"/>
</dbReference>
<dbReference type="PROSITE" id="PS01068">
    <property type="entry name" value="OMPA_1"/>
    <property type="match status" value="1"/>
</dbReference>
<protein>
    <submittedName>
        <fullName evidence="8">SmpA/OmlA family protein</fullName>
    </submittedName>
</protein>
<dbReference type="EMBL" id="SLYB01000034">
    <property type="protein sequence ID" value="TCP91226.1"/>
    <property type="molecule type" value="Genomic_DNA"/>
</dbReference>
<dbReference type="PANTHER" id="PTHR30329:SF21">
    <property type="entry name" value="LIPOPROTEIN YIAD-RELATED"/>
    <property type="match status" value="1"/>
</dbReference>
<name>A0A4R2SSA4_9PAST</name>
<dbReference type="RefSeq" id="WP_131979013.1">
    <property type="nucleotide sequence ID" value="NZ_SLYB01000034.1"/>
</dbReference>
<keyword evidence="9" id="KW-1185">Reference proteome</keyword>
<keyword evidence="2 6" id="KW-0732">Signal</keyword>
<feature type="chain" id="PRO_5020187859" evidence="6">
    <location>
        <begin position="21"/>
        <end position="284"/>
    </location>
</feature>
<evidence type="ECO:0000256" key="3">
    <source>
        <dbReference type="ARBA" id="ARBA00023136"/>
    </source>
</evidence>
<dbReference type="PROSITE" id="PS51257">
    <property type="entry name" value="PROKAR_LIPOPROTEIN"/>
    <property type="match status" value="1"/>
</dbReference>
<dbReference type="InterPro" id="IPR050330">
    <property type="entry name" value="Bact_OuterMem_StrucFunc"/>
</dbReference>
<evidence type="ECO:0000256" key="6">
    <source>
        <dbReference type="SAM" id="SignalP"/>
    </source>
</evidence>
<feature type="signal peptide" evidence="6">
    <location>
        <begin position="1"/>
        <end position="20"/>
    </location>
</feature>
<dbReference type="Pfam" id="PF04355">
    <property type="entry name" value="BamE"/>
    <property type="match status" value="1"/>
</dbReference>